<dbReference type="AlphaFoldDB" id="A0A7I8DEB6"/>
<keyword evidence="5 6" id="KW-0472">Membrane</keyword>
<dbReference type="PROSITE" id="PS50850">
    <property type="entry name" value="MFS"/>
    <property type="match status" value="1"/>
</dbReference>
<evidence type="ECO:0000256" key="4">
    <source>
        <dbReference type="ARBA" id="ARBA00022989"/>
    </source>
</evidence>
<evidence type="ECO:0000256" key="3">
    <source>
        <dbReference type="ARBA" id="ARBA00022692"/>
    </source>
</evidence>
<dbReference type="InterPro" id="IPR020846">
    <property type="entry name" value="MFS_dom"/>
</dbReference>
<dbReference type="Proteomes" id="UP000593802">
    <property type="component" value="Chromosome"/>
</dbReference>
<evidence type="ECO:0000259" key="7">
    <source>
        <dbReference type="PROSITE" id="PS50850"/>
    </source>
</evidence>
<keyword evidence="2" id="KW-0813">Transport</keyword>
<dbReference type="InterPro" id="IPR036259">
    <property type="entry name" value="MFS_trans_sf"/>
</dbReference>
<feature type="transmembrane region" description="Helical" evidence="6">
    <location>
        <begin position="59"/>
        <end position="80"/>
    </location>
</feature>
<gene>
    <name evidence="8" type="ORF">skT53_34490</name>
</gene>
<dbReference type="PANTHER" id="PTHR42718">
    <property type="entry name" value="MAJOR FACILITATOR SUPERFAMILY MULTIDRUG TRANSPORTER MFSC"/>
    <property type="match status" value="1"/>
</dbReference>
<dbReference type="Pfam" id="PF07690">
    <property type="entry name" value="MFS_1"/>
    <property type="match status" value="1"/>
</dbReference>
<dbReference type="PANTHER" id="PTHR42718:SF9">
    <property type="entry name" value="MAJOR FACILITATOR SUPERFAMILY MULTIDRUG TRANSPORTER MFSC"/>
    <property type="match status" value="1"/>
</dbReference>
<keyword evidence="9" id="KW-1185">Reference proteome</keyword>
<accession>A0A7I8DEB6</accession>
<keyword evidence="4 6" id="KW-1133">Transmembrane helix</keyword>
<organism evidence="8 9">
    <name type="scientific">Effusibacillus dendaii</name>
    <dbReference type="NCBI Taxonomy" id="2743772"/>
    <lineage>
        <taxon>Bacteria</taxon>
        <taxon>Bacillati</taxon>
        <taxon>Bacillota</taxon>
        <taxon>Bacilli</taxon>
        <taxon>Bacillales</taxon>
        <taxon>Alicyclobacillaceae</taxon>
        <taxon>Effusibacillus</taxon>
    </lineage>
</organism>
<feature type="transmembrane region" description="Helical" evidence="6">
    <location>
        <begin position="29"/>
        <end position="47"/>
    </location>
</feature>
<proteinExistence type="predicted"/>
<sequence length="174" mass="19376">MNKIYIISLLTFMLGSMLYALSWNIESLIVFRIMQAVGGGMIMPLALSIIEKTFDKKKLSLAMGLMGIPLLIAPAMGPTMGGYLVEHLSWRWIFWINLPIGCLAAYFSYTLIREFETVKKRLDVWGFILSAIGFAALLLAISNGATEGWTSASIVFLFILSGFSLLSFFNCRNP</sequence>
<evidence type="ECO:0000256" key="5">
    <source>
        <dbReference type="ARBA" id="ARBA00023136"/>
    </source>
</evidence>
<evidence type="ECO:0000313" key="8">
    <source>
        <dbReference type="EMBL" id="BCJ88464.1"/>
    </source>
</evidence>
<evidence type="ECO:0000256" key="6">
    <source>
        <dbReference type="SAM" id="Phobius"/>
    </source>
</evidence>
<dbReference type="PRINTS" id="PR01036">
    <property type="entry name" value="TCRTETB"/>
</dbReference>
<dbReference type="GO" id="GO:0005886">
    <property type="term" value="C:plasma membrane"/>
    <property type="evidence" value="ECO:0007669"/>
    <property type="project" value="UniProtKB-SubCell"/>
</dbReference>
<dbReference type="KEGG" id="eff:skT53_34490"/>
<evidence type="ECO:0000313" key="9">
    <source>
        <dbReference type="Proteomes" id="UP000593802"/>
    </source>
</evidence>
<dbReference type="EMBL" id="AP023366">
    <property type="protein sequence ID" value="BCJ88464.1"/>
    <property type="molecule type" value="Genomic_DNA"/>
</dbReference>
<dbReference type="SUPFAM" id="SSF103473">
    <property type="entry name" value="MFS general substrate transporter"/>
    <property type="match status" value="1"/>
</dbReference>
<feature type="transmembrane region" description="Helical" evidence="6">
    <location>
        <begin position="5"/>
        <end position="23"/>
    </location>
</feature>
<keyword evidence="3 6" id="KW-0812">Transmembrane</keyword>
<feature type="transmembrane region" description="Helical" evidence="6">
    <location>
        <begin position="92"/>
        <end position="112"/>
    </location>
</feature>
<dbReference type="GO" id="GO:0022857">
    <property type="term" value="F:transmembrane transporter activity"/>
    <property type="evidence" value="ECO:0007669"/>
    <property type="project" value="InterPro"/>
</dbReference>
<name>A0A7I8DEB6_9BACL</name>
<evidence type="ECO:0000256" key="1">
    <source>
        <dbReference type="ARBA" id="ARBA00004651"/>
    </source>
</evidence>
<reference evidence="8 9" key="1">
    <citation type="submission" date="2020-08" db="EMBL/GenBank/DDBJ databases">
        <title>Complete Genome Sequence of Effusibacillus dendaii Strain skT53, Isolated from Farmland soil.</title>
        <authorList>
            <person name="Konishi T."/>
            <person name="Kawasaki H."/>
        </authorList>
    </citation>
    <scope>NUCLEOTIDE SEQUENCE [LARGE SCALE GENOMIC DNA]</scope>
    <source>
        <strain evidence="9">skT53</strain>
    </source>
</reference>
<feature type="domain" description="Major facilitator superfamily (MFS) profile" evidence="7">
    <location>
        <begin position="1"/>
        <end position="174"/>
    </location>
</feature>
<dbReference type="InterPro" id="IPR011701">
    <property type="entry name" value="MFS"/>
</dbReference>
<protein>
    <recommendedName>
        <fullName evidence="7">Major facilitator superfamily (MFS) profile domain-containing protein</fullName>
    </recommendedName>
</protein>
<feature type="transmembrane region" description="Helical" evidence="6">
    <location>
        <begin position="124"/>
        <end position="142"/>
    </location>
</feature>
<comment type="subcellular location">
    <subcellularLocation>
        <location evidence="1">Cell membrane</location>
        <topology evidence="1">Multi-pass membrane protein</topology>
    </subcellularLocation>
</comment>
<dbReference type="Gene3D" id="1.20.1720.10">
    <property type="entry name" value="Multidrug resistance protein D"/>
    <property type="match status" value="1"/>
</dbReference>
<feature type="transmembrane region" description="Helical" evidence="6">
    <location>
        <begin position="148"/>
        <end position="169"/>
    </location>
</feature>
<evidence type="ECO:0000256" key="2">
    <source>
        <dbReference type="ARBA" id="ARBA00022448"/>
    </source>
</evidence>